<name>A0ABT1MEP6_9BACT</name>
<dbReference type="InterPro" id="IPR039422">
    <property type="entry name" value="MarR/SlyA-like"/>
</dbReference>
<dbReference type="PANTHER" id="PTHR33164:SF64">
    <property type="entry name" value="TRANSCRIPTIONAL REGULATOR SLYA"/>
    <property type="match status" value="1"/>
</dbReference>
<proteinExistence type="predicted"/>
<dbReference type="InterPro" id="IPR036388">
    <property type="entry name" value="WH-like_DNA-bd_sf"/>
</dbReference>
<organism evidence="5 6">
    <name type="scientific">Coprobacter tertius</name>
    <dbReference type="NCBI Taxonomy" id="2944915"/>
    <lineage>
        <taxon>Bacteria</taxon>
        <taxon>Pseudomonadati</taxon>
        <taxon>Bacteroidota</taxon>
        <taxon>Bacteroidia</taxon>
        <taxon>Bacteroidales</taxon>
        <taxon>Barnesiellaceae</taxon>
        <taxon>Coprobacter</taxon>
    </lineage>
</organism>
<dbReference type="InterPro" id="IPR036390">
    <property type="entry name" value="WH_DNA-bd_sf"/>
</dbReference>
<dbReference type="Pfam" id="PF12802">
    <property type="entry name" value="MarR_2"/>
    <property type="match status" value="1"/>
</dbReference>
<evidence type="ECO:0000313" key="6">
    <source>
        <dbReference type="Proteomes" id="UP001205603"/>
    </source>
</evidence>
<evidence type="ECO:0000256" key="1">
    <source>
        <dbReference type="ARBA" id="ARBA00023015"/>
    </source>
</evidence>
<feature type="domain" description="HTH marR-type" evidence="4">
    <location>
        <begin position="1"/>
        <end position="143"/>
    </location>
</feature>
<evidence type="ECO:0000256" key="2">
    <source>
        <dbReference type="ARBA" id="ARBA00023125"/>
    </source>
</evidence>
<dbReference type="PROSITE" id="PS01117">
    <property type="entry name" value="HTH_MARR_1"/>
    <property type="match status" value="1"/>
</dbReference>
<keyword evidence="1" id="KW-0805">Transcription regulation</keyword>
<dbReference type="Proteomes" id="UP001205603">
    <property type="component" value="Unassembled WGS sequence"/>
</dbReference>
<dbReference type="PRINTS" id="PR00598">
    <property type="entry name" value="HTHMARR"/>
</dbReference>
<dbReference type="RefSeq" id="WP_255025758.1">
    <property type="nucleotide sequence ID" value="NZ_JANDHW010000002.1"/>
</dbReference>
<dbReference type="SUPFAM" id="SSF46785">
    <property type="entry name" value="Winged helix' DNA-binding domain"/>
    <property type="match status" value="1"/>
</dbReference>
<dbReference type="InterPro" id="IPR023187">
    <property type="entry name" value="Tscrpt_reg_MarR-type_CS"/>
</dbReference>
<reference evidence="5 6" key="1">
    <citation type="submission" date="2022-07" db="EMBL/GenBank/DDBJ databases">
        <title>Fecal culturing of patients with breast cancer.</title>
        <authorList>
            <person name="Teng N.M.Y."/>
            <person name="Kiu R."/>
            <person name="Evans R."/>
            <person name="Baker D.J."/>
            <person name="Zenner C."/>
            <person name="Robinson S.D."/>
            <person name="Hall L.J."/>
        </authorList>
    </citation>
    <scope>NUCLEOTIDE SEQUENCE [LARGE SCALE GENOMIC DNA]</scope>
    <source>
        <strain evidence="5 6">LH1063</strain>
    </source>
</reference>
<gene>
    <name evidence="5" type="ORF">NMU02_03220</name>
</gene>
<dbReference type="SMART" id="SM00347">
    <property type="entry name" value="HTH_MARR"/>
    <property type="match status" value="1"/>
</dbReference>
<dbReference type="EMBL" id="JANDHW010000002">
    <property type="protein sequence ID" value="MCP9611102.1"/>
    <property type="molecule type" value="Genomic_DNA"/>
</dbReference>
<evidence type="ECO:0000313" key="5">
    <source>
        <dbReference type="EMBL" id="MCP9611102.1"/>
    </source>
</evidence>
<dbReference type="PROSITE" id="PS50995">
    <property type="entry name" value="HTH_MARR_2"/>
    <property type="match status" value="1"/>
</dbReference>
<evidence type="ECO:0000256" key="3">
    <source>
        <dbReference type="ARBA" id="ARBA00023163"/>
    </source>
</evidence>
<comment type="caution">
    <text evidence="5">The sequence shown here is derived from an EMBL/GenBank/DDBJ whole genome shotgun (WGS) entry which is preliminary data.</text>
</comment>
<keyword evidence="2" id="KW-0238">DNA-binding</keyword>
<protein>
    <submittedName>
        <fullName evidence="5">MarR family transcriptional regulator</fullName>
    </submittedName>
</protein>
<evidence type="ECO:0000259" key="4">
    <source>
        <dbReference type="PROSITE" id="PS50995"/>
    </source>
</evidence>
<dbReference type="InterPro" id="IPR000835">
    <property type="entry name" value="HTH_MarR-typ"/>
</dbReference>
<keyword evidence="3" id="KW-0804">Transcription</keyword>
<keyword evidence="6" id="KW-1185">Reference proteome</keyword>
<sequence>MNHSALDIELVFVVLSGKLSAAINRKIYRSFRKMNIDITPEQWTVLYYLWSKDGVSQQELCNATFKDKPSMTRLIDNLEKQGLVQRSASRKDRRTNIITLTEKGRKLEIEAQPVVLETKEAALKDLSDEEIETAQYLLNKVFNNVKNSLGEKI</sequence>
<accession>A0ABT1MEP6</accession>
<dbReference type="Gene3D" id="1.10.10.10">
    <property type="entry name" value="Winged helix-like DNA-binding domain superfamily/Winged helix DNA-binding domain"/>
    <property type="match status" value="1"/>
</dbReference>
<dbReference type="PANTHER" id="PTHR33164">
    <property type="entry name" value="TRANSCRIPTIONAL REGULATOR, MARR FAMILY"/>
    <property type="match status" value="1"/>
</dbReference>